<dbReference type="EMBL" id="HBUF01257203">
    <property type="protein sequence ID" value="CAG6681856.1"/>
    <property type="molecule type" value="Transcribed_RNA"/>
</dbReference>
<dbReference type="EMBL" id="HBUF01010373">
    <property type="protein sequence ID" value="CAG6608136.1"/>
    <property type="molecule type" value="Transcribed_RNA"/>
</dbReference>
<organism evidence="1">
    <name type="scientific">Cacopsylla melanoneura</name>
    <dbReference type="NCBI Taxonomy" id="428564"/>
    <lineage>
        <taxon>Eukaryota</taxon>
        <taxon>Metazoa</taxon>
        <taxon>Ecdysozoa</taxon>
        <taxon>Arthropoda</taxon>
        <taxon>Hexapoda</taxon>
        <taxon>Insecta</taxon>
        <taxon>Pterygota</taxon>
        <taxon>Neoptera</taxon>
        <taxon>Paraneoptera</taxon>
        <taxon>Hemiptera</taxon>
        <taxon>Sternorrhyncha</taxon>
        <taxon>Psylloidea</taxon>
        <taxon>Psyllidae</taxon>
        <taxon>Psyllinae</taxon>
        <taxon>Cacopsylla</taxon>
    </lineage>
</organism>
<accession>A0A8D8T901</accession>
<evidence type="ECO:0000313" key="1">
    <source>
        <dbReference type="EMBL" id="CAG6681855.1"/>
    </source>
</evidence>
<protein>
    <submittedName>
        <fullName evidence="1">Uncharacterized protein</fullName>
    </submittedName>
</protein>
<dbReference type="EMBL" id="HBUF01257204">
    <property type="protein sequence ID" value="CAG6681857.1"/>
    <property type="molecule type" value="Transcribed_RNA"/>
</dbReference>
<proteinExistence type="predicted"/>
<dbReference type="AlphaFoldDB" id="A0A8D8T901"/>
<name>A0A8D8T901_9HEMI</name>
<dbReference type="EMBL" id="HBUF01257202">
    <property type="protein sequence ID" value="CAG6681855.1"/>
    <property type="molecule type" value="Transcribed_RNA"/>
</dbReference>
<reference evidence="1" key="1">
    <citation type="submission" date="2021-05" db="EMBL/GenBank/DDBJ databases">
        <authorList>
            <person name="Alioto T."/>
            <person name="Alioto T."/>
            <person name="Gomez Garrido J."/>
        </authorList>
    </citation>
    <scope>NUCLEOTIDE SEQUENCE</scope>
</reference>
<sequence>MQMVFAIWFETQVWPKSSNSYHNDVALSICYHNAVMKPRQFVDYTGTNNMHKRDVLLHYYQFTGYDKPRVKNLAPIMQSRYLSLKAVVKFSCCFPGFLSPFIVQR</sequence>